<name>A0ABU1UZN8_9GAMM</name>
<protein>
    <submittedName>
        <fullName evidence="5">4'-phosphopantetheinyl transferase</fullName>
        <ecNumber evidence="5">2.7.8.-</ecNumber>
    </submittedName>
</protein>
<feature type="domain" description="4'-phosphopantetheinyl transferase N-terminal" evidence="4">
    <location>
        <begin position="39"/>
        <end position="121"/>
    </location>
</feature>
<keyword evidence="2 5" id="KW-0808">Transferase</keyword>
<dbReference type="RefSeq" id="WP_310073131.1">
    <property type="nucleotide sequence ID" value="NZ_JAVDVX010000004.1"/>
</dbReference>
<dbReference type="EMBL" id="JAVDVX010000004">
    <property type="protein sequence ID" value="MDR7090646.1"/>
    <property type="molecule type" value="Genomic_DNA"/>
</dbReference>
<comment type="similarity">
    <text evidence="1">Belongs to the P-Pant transferase superfamily. Gsp/Sfp/HetI/AcpT family.</text>
</comment>
<dbReference type="Pfam" id="PF22624">
    <property type="entry name" value="AASDHPPT_N"/>
    <property type="match status" value="1"/>
</dbReference>
<dbReference type="PANTHER" id="PTHR12215:SF10">
    <property type="entry name" value="L-AMINOADIPATE-SEMIALDEHYDE DEHYDROGENASE-PHOSPHOPANTETHEINYL TRANSFERASE"/>
    <property type="match status" value="1"/>
</dbReference>
<dbReference type="PANTHER" id="PTHR12215">
    <property type="entry name" value="PHOSPHOPANTETHEINE TRANSFERASE"/>
    <property type="match status" value="1"/>
</dbReference>
<keyword evidence="6" id="KW-1185">Reference proteome</keyword>
<evidence type="ECO:0000313" key="6">
    <source>
        <dbReference type="Proteomes" id="UP001253595"/>
    </source>
</evidence>
<evidence type="ECO:0000259" key="3">
    <source>
        <dbReference type="Pfam" id="PF01648"/>
    </source>
</evidence>
<sequence length="254" mass="28755">MILSLTPLPAPAFSQPEQGYGLGAQDIHIYCLDIRRFTADHYTDAERVMSSAERERAQKFVRGKESYIASRWLLRKVLARYSNLPPKMVEFLRTDKGKPYLPRSNIHFSLSHSGHWAMLAVANAELIGIDIEAVGTTRDLIGIAENYYHPHEFARLQTLPGVAQSDYFYRLWTLKEAFFKAMGTGISAGLEKISFDLADDNINAQIAAVLNEDGDEWQFHQWTLGSQNYCALACKSRYPLQVTWFDALCAPAFP</sequence>
<reference evidence="5 6" key="1">
    <citation type="submission" date="2023-07" db="EMBL/GenBank/DDBJ databases">
        <title>Sorghum-associated microbial communities from plants grown in Nebraska, USA.</title>
        <authorList>
            <person name="Schachtman D."/>
        </authorList>
    </citation>
    <scope>NUCLEOTIDE SEQUENCE [LARGE SCALE GENOMIC DNA]</scope>
    <source>
        <strain evidence="5 6">BE190</strain>
    </source>
</reference>
<dbReference type="InterPro" id="IPR050559">
    <property type="entry name" value="P-Pant_transferase_sf"/>
</dbReference>
<dbReference type="InterPro" id="IPR037143">
    <property type="entry name" value="4-PPantetheinyl_Trfase_dom_sf"/>
</dbReference>
<dbReference type="GO" id="GO:0016740">
    <property type="term" value="F:transferase activity"/>
    <property type="evidence" value="ECO:0007669"/>
    <property type="project" value="UniProtKB-KW"/>
</dbReference>
<dbReference type="InterPro" id="IPR008278">
    <property type="entry name" value="4-PPantetheinyl_Trfase_dom"/>
</dbReference>
<evidence type="ECO:0000256" key="1">
    <source>
        <dbReference type="ARBA" id="ARBA00010990"/>
    </source>
</evidence>
<evidence type="ECO:0000259" key="4">
    <source>
        <dbReference type="Pfam" id="PF22624"/>
    </source>
</evidence>
<evidence type="ECO:0000256" key="2">
    <source>
        <dbReference type="ARBA" id="ARBA00022679"/>
    </source>
</evidence>
<dbReference type="Proteomes" id="UP001253595">
    <property type="component" value="Unassembled WGS sequence"/>
</dbReference>
<dbReference type="InterPro" id="IPR055066">
    <property type="entry name" value="AASDHPPT_N"/>
</dbReference>
<dbReference type="EC" id="2.7.8.-" evidence="5"/>
<evidence type="ECO:0000313" key="5">
    <source>
        <dbReference type="EMBL" id="MDR7090646.1"/>
    </source>
</evidence>
<organism evidence="5 6">
    <name type="scientific">Cellvibrio fibrivorans</name>
    <dbReference type="NCBI Taxonomy" id="126350"/>
    <lineage>
        <taxon>Bacteria</taxon>
        <taxon>Pseudomonadati</taxon>
        <taxon>Pseudomonadota</taxon>
        <taxon>Gammaproteobacteria</taxon>
        <taxon>Cellvibrionales</taxon>
        <taxon>Cellvibrionaceae</taxon>
        <taxon>Cellvibrio</taxon>
    </lineage>
</organism>
<dbReference type="Gene3D" id="3.90.470.20">
    <property type="entry name" value="4'-phosphopantetheinyl transferase domain"/>
    <property type="match status" value="2"/>
</dbReference>
<feature type="domain" description="4'-phosphopantetheinyl transferase" evidence="3">
    <location>
        <begin position="127"/>
        <end position="231"/>
    </location>
</feature>
<gene>
    <name evidence="5" type="ORF">J2X05_002670</name>
</gene>
<dbReference type="Pfam" id="PF01648">
    <property type="entry name" value="ACPS"/>
    <property type="match status" value="1"/>
</dbReference>
<accession>A0ABU1UZN8</accession>
<dbReference type="SUPFAM" id="SSF56214">
    <property type="entry name" value="4'-phosphopantetheinyl transferase"/>
    <property type="match status" value="2"/>
</dbReference>
<comment type="caution">
    <text evidence="5">The sequence shown here is derived from an EMBL/GenBank/DDBJ whole genome shotgun (WGS) entry which is preliminary data.</text>
</comment>
<proteinExistence type="inferred from homology"/>